<accession>A0A9X9C195</accession>
<name>A0A9X9C195_9GAMM</name>
<reference evidence="1 2" key="1">
    <citation type="submission" date="2019-07" db="EMBL/GenBank/DDBJ databases">
        <title>Serratia strains were isolated from fresh produce.</title>
        <authorList>
            <person name="Cho G.-S."/>
            <person name="Stein M."/>
            <person name="Lee W."/>
            <person name="Suh S.H."/>
            <person name="Franz C.M.A.P."/>
        </authorList>
    </citation>
    <scope>NUCLEOTIDE SEQUENCE [LARGE SCALE GENOMIC DNA]</scope>
    <source>
        <strain evidence="1 2">S17</strain>
    </source>
</reference>
<dbReference type="InterPro" id="IPR027405">
    <property type="entry name" value="YidB-like"/>
</dbReference>
<dbReference type="RefSeq" id="WP_147838849.1">
    <property type="nucleotide sequence ID" value="NZ_VOUP01000013.1"/>
</dbReference>
<dbReference type="InterPro" id="IPR045372">
    <property type="entry name" value="YidB"/>
</dbReference>
<dbReference type="Gene3D" id="1.10.10.690">
    <property type="entry name" value="YidB-like"/>
    <property type="match status" value="1"/>
</dbReference>
<dbReference type="Proteomes" id="UP000321307">
    <property type="component" value="Unassembled WGS sequence"/>
</dbReference>
<proteinExistence type="predicted"/>
<dbReference type="EMBL" id="VOUP01000013">
    <property type="protein sequence ID" value="TXE26724.1"/>
    <property type="molecule type" value="Genomic_DNA"/>
</dbReference>
<comment type="caution">
    <text evidence="1">The sequence shown here is derived from an EMBL/GenBank/DDBJ whole genome shotgun (WGS) entry which is preliminary data.</text>
</comment>
<dbReference type="Pfam" id="PF20159">
    <property type="entry name" value="YidB"/>
    <property type="match status" value="1"/>
</dbReference>
<organism evidence="1 2">
    <name type="scientific">Serratia ureilytica</name>
    <dbReference type="NCBI Taxonomy" id="300181"/>
    <lineage>
        <taxon>Bacteria</taxon>
        <taxon>Pseudomonadati</taxon>
        <taxon>Pseudomonadota</taxon>
        <taxon>Gammaproteobacteria</taxon>
        <taxon>Enterobacterales</taxon>
        <taxon>Yersiniaceae</taxon>
        <taxon>Serratia</taxon>
    </lineage>
</organism>
<gene>
    <name evidence="1" type="ORF">FOT63_20205</name>
</gene>
<evidence type="ECO:0000313" key="1">
    <source>
        <dbReference type="EMBL" id="TXE26724.1"/>
    </source>
</evidence>
<evidence type="ECO:0000313" key="2">
    <source>
        <dbReference type="Proteomes" id="UP000321307"/>
    </source>
</evidence>
<sequence length="129" mass="14111">MDVFKELFADNSSLRHLDMSALLQWVQEQGGIGGIQKKFQQSDLGHMTQSWLGQQSSAHPIENNHLLQVFGSESIESLANKLGIDAQTAMSLLTTYLPRILVLLGEGNETGSWLSKAAGLLKGFLSRPS</sequence>
<dbReference type="SUPFAM" id="SSF140804">
    <property type="entry name" value="YidB-like"/>
    <property type="match status" value="1"/>
</dbReference>
<protein>
    <submittedName>
        <fullName evidence="1">DUF937 domain-containing protein</fullName>
    </submittedName>
</protein>
<dbReference type="AlphaFoldDB" id="A0A9X9C195"/>